<dbReference type="Proteomes" id="UP000030636">
    <property type="component" value="Chromosome"/>
</dbReference>
<keyword evidence="1" id="KW-0472">Membrane</keyword>
<dbReference type="Pfam" id="PF13346">
    <property type="entry name" value="ABC2_membrane_5"/>
    <property type="match status" value="1"/>
</dbReference>
<feature type="transmembrane region" description="Helical" evidence="1">
    <location>
        <begin position="114"/>
        <end position="135"/>
    </location>
</feature>
<dbReference type="KEGG" id="bpsp:AH67_04495"/>
<protein>
    <recommendedName>
        <fullName evidence="4">ABC-2 family transporter protein</fullName>
    </recommendedName>
</protein>
<keyword evidence="1" id="KW-1133">Transmembrane helix</keyword>
<evidence type="ECO:0000313" key="2">
    <source>
        <dbReference type="EMBL" id="AIZ16279.1"/>
    </source>
</evidence>
<dbReference type="RefSeq" id="WP_022857514.1">
    <property type="nucleotide sequence ID" value="NZ_CP007457.1"/>
</dbReference>
<accession>A0A0A7IBT9</accession>
<feature type="transmembrane region" description="Helical" evidence="1">
    <location>
        <begin position="141"/>
        <end position="160"/>
    </location>
</feature>
<evidence type="ECO:0000313" key="3">
    <source>
        <dbReference type="Proteomes" id="UP000030636"/>
    </source>
</evidence>
<evidence type="ECO:0008006" key="4">
    <source>
        <dbReference type="Google" id="ProtNLM"/>
    </source>
</evidence>
<organism evidence="2 3">
    <name type="scientific">Bifidobacterium pseudolongum PV8-2</name>
    <dbReference type="NCBI Taxonomy" id="1447715"/>
    <lineage>
        <taxon>Bacteria</taxon>
        <taxon>Bacillati</taxon>
        <taxon>Actinomycetota</taxon>
        <taxon>Actinomycetes</taxon>
        <taxon>Bifidobacteriales</taxon>
        <taxon>Bifidobacteriaceae</taxon>
        <taxon>Bifidobacterium</taxon>
    </lineage>
</organism>
<sequence>MKGLMARDMIAMGKNRVFLVVMLALCLFYTFSDMYVTGVMLMPMLFSTVCGNMVRNDLSAPIRRTLFTLPFSRREYAGEKYLVSIVPACVLAVVLQMVSAVVHRQSITQSGMIAACAVLLTVLTVSVELPVTIIFRDRVQIARVCILAVVFALVALAVSLDMGTDGLFAIITSAPAWALYGIGALLGAVALAVSVMVSLRALRTAQL</sequence>
<dbReference type="EMBL" id="CP007457">
    <property type="protein sequence ID" value="AIZ16279.1"/>
    <property type="molecule type" value="Genomic_DNA"/>
</dbReference>
<proteinExistence type="predicted"/>
<dbReference type="AlphaFoldDB" id="A0A0A7IBT9"/>
<dbReference type="OrthoDB" id="3232790at2"/>
<name>A0A0A7IBT9_9BIFI</name>
<keyword evidence="3" id="KW-1185">Reference proteome</keyword>
<keyword evidence="1" id="KW-0812">Transmembrane</keyword>
<dbReference type="InterPro" id="IPR025699">
    <property type="entry name" value="ABC2_memb-like"/>
</dbReference>
<gene>
    <name evidence="2" type="ORF">AH67_04495</name>
</gene>
<evidence type="ECO:0000256" key="1">
    <source>
        <dbReference type="SAM" id="Phobius"/>
    </source>
</evidence>
<dbReference type="HOGENOM" id="CLU_1324321_0_0_11"/>
<feature type="transmembrane region" description="Helical" evidence="1">
    <location>
        <begin position="167"/>
        <end position="197"/>
    </location>
</feature>
<reference evidence="2 3" key="1">
    <citation type="journal article" date="2015" name="Genome Announc.">
        <title>Bifidobacterium pseudolongum Strain PV8-2, Isolated from a Stool Sample of an Anemic Kenyan Infant.</title>
        <authorList>
            <person name="Vazquez-Gutierrez P."/>
            <person name="Lacroix C."/>
            <person name="Chassard C."/>
            <person name="Klumpp J."/>
            <person name="Stevens M.J."/>
            <person name="Jans C."/>
        </authorList>
    </citation>
    <scope>NUCLEOTIDE SEQUENCE [LARGE SCALE GENOMIC DNA]</scope>
    <source>
        <strain evidence="2 3">PV8-2</strain>
    </source>
</reference>
<dbReference type="STRING" id="1447715.AH67_04495"/>
<feature type="transmembrane region" description="Helical" evidence="1">
    <location>
        <begin position="81"/>
        <end position="102"/>
    </location>
</feature>